<dbReference type="EMBL" id="JAHRIP010021064">
    <property type="protein sequence ID" value="MEQ2288573.1"/>
    <property type="molecule type" value="Genomic_DNA"/>
</dbReference>
<proteinExistence type="predicted"/>
<feature type="region of interest" description="Disordered" evidence="1">
    <location>
        <begin position="1"/>
        <end position="93"/>
    </location>
</feature>
<dbReference type="Proteomes" id="UP001469553">
    <property type="component" value="Unassembled WGS sequence"/>
</dbReference>
<protein>
    <submittedName>
        <fullName evidence="2">Uncharacterized protein</fullName>
    </submittedName>
</protein>
<accession>A0ABV0Y4S6</accession>
<name>A0ABV0Y4S6_9TELE</name>
<comment type="caution">
    <text evidence="2">The sequence shown here is derived from an EMBL/GenBank/DDBJ whole genome shotgun (WGS) entry which is preliminary data.</text>
</comment>
<feature type="non-terminal residue" evidence="2">
    <location>
        <position position="1"/>
    </location>
</feature>
<evidence type="ECO:0000313" key="3">
    <source>
        <dbReference type="Proteomes" id="UP001469553"/>
    </source>
</evidence>
<evidence type="ECO:0000256" key="1">
    <source>
        <dbReference type="SAM" id="MobiDB-lite"/>
    </source>
</evidence>
<reference evidence="2 3" key="1">
    <citation type="submission" date="2021-06" db="EMBL/GenBank/DDBJ databases">
        <authorList>
            <person name="Palmer J.M."/>
        </authorList>
    </citation>
    <scope>NUCLEOTIDE SEQUENCE [LARGE SCALE GENOMIC DNA]</scope>
    <source>
        <strain evidence="2 3">AS_MEX2019</strain>
        <tissue evidence="2">Muscle</tissue>
    </source>
</reference>
<gene>
    <name evidence="2" type="ORF">AMECASPLE_023991</name>
</gene>
<evidence type="ECO:0000313" key="2">
    <source>
        <dbReference type="EMBL" id="MEQ2288573.1"/>
    </source>
</evidence>
<keyword evidence="3" id="KW-1185">Reference proteome</keyword>
<feature type="compositionally biased region" description="Polar residues" evidence="1">
    <location>
        <begin position="1"/>
        <end position="15"/>
    </location>
</feature>
<feature type="compositionally biased region" description="Basic and acidic residues" evidence="1">
    <location>
        <begin position="78"/>
        <end position="93"/>
    </location>
</feature>
<organism evidence="2 3">
    <name type="scientific">Ameca splendens</name>
    <dbReference type="NCBI Taxonomy" id="208324"/>
    <lineage>
        <taxon>Eukaryota</taxon>
        <taxon>Metazoa</taxon>
        <taxon>Chordata</taxon>
        <taxon>Craniata</taxon>
        <taxon>Vertebrata</taxon>
        <taxon>Euteleostomi</taxon>
        <taxon>Actinopterygii</taxon>
        <taxon>Neopterygii</taxon>
        <taxon>Teleostei</taxon>
        <taxon>Neoteleostei</taxon>
        <taxon>Acanthomorphata</taxon>
        <taxon>Ovalentaria</taxon>
        <taxon>Atherinomorphae</taxon>
        <taxon>Cyprinodontiformes</taxon>
        <taxon>Goodeidae</taxon>
        <taxon>Ameca</taxon>
    </lineage>
</organism>
<sequence>STSVSITSRLVSQQPDQREETGPRRLLTGRHSLPPCVLPVVKPATSPLSTVGGDNPEPAELISPVTQGNAGDRPSAGSDERKKSSAAERGTLH</sequence>